<keyword evidence="3 5" id="KW-0663">Pyridoxal phosphate</keyword>
<comment type="similarity">
    <text evidence="5">Belongs to the alanine racemase family.</text>
</comment>
<feature type="domain" description="Alanine racemase C-terminal" evidence="8">
    <location>
        <begin position="249"/>
        <end position="377"/>
    </location>
</feature>
<dbReference type="NCBIfam" id="TIGR00492">
    <property type="entry name" value="alr"/>
    <property type="match status" value="1"/>
</dbReference>
<evidence type="ECO:0000256" key="7">
    <source>
        <dbReference type="PIRSR" id="PIRSR600821-52"/>
    </source>
</evidence>
<dbReference type="PROSITE" id="PS00395">
    <property type="entry name" value="ALANINE_RACEMASE"/>
    <property type="match status" value="1"/>
</dbReference>
<evidence type="ECO:0000313" key="9">
    <source>
        <dbReference type="EMBL" id="ATC65465.1"/>
    </source>
</evidence>
<comment type="catalytic activity">
    <reaction evidence="1 5">
        <text>L-alanine = D-alanine</text>
        <dbReference type="Rhea" id="RHEA:20249"/>
        <dbReference type="ChEBI" id="CHEBI:57416"/>
        <dbReference type="ChEBI" id="CHEBI:57972"/>
        <dbReference type="EC" id="5.1.1.1"/>
    </reaction>
</comment>
<dbReference type="Pfam" id="PF01168">
    <property type="entry name" value="Ala_racemase_N"/>
    <property type="match status" value="1"/>
</dbReference>
<comment type="cofactor">
    <cofactor evidence="2 5 6">
        <name>pyridoxal 5'-phosphate</name>
        <dbReference type="ChEBI" id="CHEBI:597326"/>
    </cofactor>
</comment>
<feature type="active site" description="Proton acceptor; specific for L-alanine" evidence="5">
    <location>
        <position position="270"/>
    </location>
</feature>
<feature type="binding site" evidence="5 7">
    <location>
        <position position="140"/>
    </location>
    <ligand>
        <name>substrate</name>
    </ligand>
</feature>
<dbReference type="EC" id="5.1.1.1" evidence="5"/>
<dbReference type="InterPro" id="IPR011079">
    <property type="entry name" value="Ala_racemase_C"/>
</dbReference>
<reference evidence="9 10" key="1">
    <citation type="submission" date="2017-09" db="EMBL/GenBank/DDBJ databases">
        <title>Complete genome sequence of Verrucomicrobial strain HZ-65, isolated from freshwater.</title>
        <authorList>
            <person name="Choi A."/>
        </authorList>
    </citation>
    <scope>NUCLEOTIDE SEQUENCE [LARGE SCALE GENOMIC DNA]</scope>
    <source>
        <strain evidence="9 10">HZ-65</strain>
    </source>
</reference>
<dbReference type="PANTHER" id="PTHR30511">
    <property type="entry name" value="ALANINE RACEMASE"/>
    <property type="match status" value="1"/>
</dbReference>
<evidence type="ECO:0000256" key="2">
    <source>
        <dbReference type="ARBA" id="ARBA00001933"/>
    </source>
</evidence>
<dbReference type="SUPFAM" id="SSF51419">
    <property type="entry name" value="PLP-binding barrel"/>
    <property type="match status" value="1"/>
</dbReference>
<name>A0A290Q9V0_9BACT</name>
<evidence type="ECO:0000256" key="5">
    <source>
        <dbReference type="HAMAP-Rule" id="MF_01201"/>
    </source>
</evidence>
<dbReference type="AlphaFoldDB" id="A0A290Q9V0"/>
<dbReference type="InterPro" id="IPR020622">
    <property type="entry name" value="Ala_racemase_pyridoxalP-BS"/>
</dbReference>
<evidence type="ECO:0000256" key="4">
    <source>
        <dbReference type="ARBA" id="ARBA00023235"/>
    </source>
</evidence>
<dbReference type="RefSeq" id="WP_096057094.1">
    <property type="nucleotide sequence ID" value="NZ_CP023344.1"/>
</dbReference>
<dbReference type="SMART" id="SM01005">
    <property type="entry name" value="Ala_racemase_C"/>
    <property type="match status" value="1"/>
</dbReference>
<feature type="active site" description="Proton acceptor; specific for D-alanine" evidence="5">
    <location>
        <position position="42"/>
    </location>
</feature>
<evidence type="ECO:0000256" key="3">
    <source>
        <dbReference type="ARBA" id="ARBA00022898"/>
    </source>
</evidence>
<dbReference type="Pfam" id="PF00842">
    <property type="entry name" value="Ala_racemase_C"/>
    <property type="match status" value="1"/>
</dbReference>
<dbReference type="PRINTS" id="PR00992">
    <property type="entry name" value="ALARACEMASE"/>
</dbReference>
<dbReference type="InterPro" id="IPR001608">
    <property type="entry name" value="Ala_racemase_N"/>
</dbReference>
<evidence type="ECO:0000256" key="1">
    <source>
        <dbReference type="ARBA" id="ARBA00000316"/>
    </source>
</evidence>
<dbReference type="HAMAP" id="MF_01201">
    <property type="entry name" value="Ala_racemase"/>
    <property type="match status" value="1"/>
</dbReference>
<dbReference type="PANTHER" id="PTHR30511:SF0">
    <property type="entry name" value="ALANINE RACEMASE, CATABOLIC-RELATED"/>
    <property type="match status" value="1"/>
</dbReference>
<dbReference type="GO" id="GO:0030170">
    <property type="term" value="F:pyridoxal phosphate binding"/>
    <property type="evidence" value="ECO:0007669"/>
    <property type="project" value="UniProtKB-UniRule"/>
</dbReference>
<dbReference type="EMBL" id="CP023344">
    <property type="protein sequence ID" value="ATC65465.1"/>
    <property type="molecule type" value="Genomic_DNA"/>
</dbReference>
<keyword evidence="4 5" id="KW-0413">Isomerase</keyword>
<dbReference type="OrthoDB" id="9813814at2"/>
<accession>A0A290Q9V0</accession>
<comment type="pathway">
    <text evidence="5">Amino-acid biosynthesis; D-alanine biosynthesis; D-alanine from L-alanine: step 1/1.</text>
</comment>
<dbReference type="Gene3D" id="2.40.37.10">
    <property type="entry name" value="Lyase, Ornithine Decarboxylase, Chain A, domain 1"/>
    <property type="match status" value="1"/>
</dbReference>
<protein>
    <recommendedName>
        <fullName evidence="5">Alanine racemase</fullName>
        <ecNumber evidence="5">5.1.1.1</ecNumber>
    </recommendedName>
</protein>
<dbReference type="Gene3D" id="3.20.20.10">
    <property type="entry name" value="Alanine racemase"/>
    <property type="match status" value="1"/>
</dbReference>
<gene>
    <name evidence="9" type="primary">alr</name>
    <name evidence="9" type="ORF">CMV30_16780</name>
</gene>
<dbReference type="Proteomes" id="UP000217265">
    <property type="component" value="Chromosome"/>
</dbReference>
<evidence type="ECO:0000313" key="10">
    <source>
        <dbReference type="Proteomes" id="UP000217265"/>
    </source>
</evidence>
<dbReference type="FunFam" id="3.20.20.10:FF:000002">
    <property type="entry name" value="Alanine racemase"/>
    <property type="match status" value="1"/>
</dbReference>
<dbReference type="CDD" id="cd00430">
    <property type="entry name" value="PLPDE_III_AR"/>
    <property type="match status" value="1"/>
</dbReference>
<dbReference type="SUPFAM" id="SSF50621">
    <property type="entry name" value="Alanine racemase C-terminal domain-like"/>
    <property type="match status" value="1"/>
</dbReference>
<dbReference type="InterPro" id="IPR000821">
    <property type="entry name" value="Ala_racemase"/>
</dbReference>
<feature type="binding site" evidence="5 7">
    <location>
        <position position="318"/>
    </location>
    <ligand>
        <name>substrate</name>
    </ligand>
</feature>
<sequence length="382" mass="41496">MQNLSRLPLRCWAEIDLAVLERNLHLIRASLPPHMRYVAVVKADAYGHGLPQTAARLMHAGADLFAVANLAEAAALREIGPGWPILLLSPLLPDEDRYVAEYDLTATVSTSDEVRRLDTVGRTAGRPIQVHLKIDTGMGRLGVWHEETEKLYAEILAAPFVKLAGVFTHFSSPDDDPAFTAEQRRRFLSALARCPGLELSQLFVHADNSAGLETLEAAGPFNAVRIGLLQFGILPRRESLLTQVRAEPVFSFKTRVGIVKKLPAGTAISYGRTHTLKRETTIAVLTAGYGDGIPRAASNRAQILVGGSRCPVLGRVTMDQTIVDVTDIPGVASGDEAVIVGRQGDGEISLAEFSHSSDTIPWETLCSVTKRVPRLYKTQLGL</sequence>
<evidence type="ECO:0000256" key="6">
    <source>
        <dbReference type="PIRSR" id="PIRSR600821-50"/>
    </source>
</evidence>
<comment type="function">
    <text evidence="5">Catalyzes the interconversion of L-alanine and D-alanine. May also act on other amino acids.</text>
</comment>
<dbReference type="InterPro" id="IPR009006">
    <property type="entry name" value="Ala_racemase/Decarboxylase_C"/>
</dbReference>
<keyword evidence="10" id="KW-1185">Reference proteome</keyword>
<organism evidence="9 10">
    <name type="scientific">Nibricoccus aquaticus</name>
    <dbReference type="NCBI Taxonomy" id="2576891"/>
    <lineage>
        <taxon>Bacteria</taxon>
        <taxon>Pseudomonadati</taxon>
        <taxon>Verrucomicrobiota</taxon>
        <taxon>Opitutia</taxon>
        <taxon>Opitutales</taxon>
        <taxon>Opitutaceae</taxon>
        <taxon>Nibricoccus</taxon>
    </lineage>
</organism>
<dbReference type="GO" id="GO:0030632">
    <property type="term" value="P:D-alanine biosynthetic process"/>
    <property type="evidence" value="ECO:0007669"/>
    <property type="project" value="UniProtKB-UniRule"/>
</dbReference>
<dbReference type="InterPro" id="IPR029066">
    <property type="entry name" value="PLP-binding_barrel"/>
</dbReference>
<feature type="modified residue" description="N6-(pyridoxal phosphate)lysine" evidence="5 6">
    <location>
        <position position="42"/>
    </location>
</feature>
<proteinExistence type="inferred from homology"/>
<evidence type="ECO:0000259" key="8">
    <source>
        <dbReference type="SMART" id="SM01005"/>
    </source>
</evidence>
<dbReference type="GO" id="GO:0008784">
    <property type="term" value="F:alanine racemase activity"/>
    <property type="evidence" value="ECO:0007669"/>
    <property type="project" value="UniProtKB-UniRule"/>
</dbReference>
<dbReference type="UniPathway" id="UPA00042">
    <property type="reaction ID" value="UER00497"/>
</dbReference>
<dbReference type="GO" id="GO:0005829">
    <property type="term" value="C:cytosol"/>
    <property type="evidence" value="ECO:0007669"/>
    <property type="project" value="TreeGrafter"/>
</dbReference>
<dbReference type="KEGG" id="vbh:CMV30_16780"/>